<dbReference type="Proteomes" id="UP001516400">
    <property type="component" value="Unassembled WGS sequence"/>
</dbReference>
<keyword evidence="3" id="KW-1185">Reference proteome</keyword>
<evidence type="ECO:0000313" key="2">
    <source>
        <dbReference type="EMBL" id="KAL3277304.1"/>
    </source>
</evidence>
<dbReference type="EMBL" id="JABFTP020000103">
    <property type="protein sequence ID" value="KAL3277304.1"/>
    <property type="molecule type" value="Genomic_DNA"/>
</dbReference>
<name>A0ABD2NFC3_9CUCU</name>
<accession>A0ABD2NFC3</accession>
<sequence>LLRRIRSFKEKRKKSEILANTPVLENLEEAKLKEARKSSLNRNSSVKRQLDDTLKPCKIQKKKKKLSESSSSADDNIEQLTDSYDINIFPELEDENDFLMNDLSTITTDSFVSVRFPTKKTIKYYIGRIIHKISSEEFNITFLRCQGRNSVFPDVRTY</sequence>
<reference evidence="2 3" key="1">
    <citation type="journal article" date="2021" name="BMC Biol.">
        <title>Horizontally acquired antibacterial genes associated with adaptive radiation of ladybird beetles.</title>
        <authorList>
            <person name="Li H.S."/>
            <person name="Tang X.F."/>
            <person name="Huang Y.H."/>
            <person name="Xu Z.Y."/>
            <person name="Chen M.L."/>
            <person name="Du X.Y."/>
            <person name="Qiu B.Y."/>
            <person name="Chen P.T."/>
            <person name="Zhang W."/>
            <person name="Slipinski A."/>
            <person name="Escalona H.E."/>
            <person name="Waterhouse R.M."/>
            <person name="Zwick A."/>
            <person name="Pang H."/>
        </authorList>
    </citation>
    <scope>NUCLEOTIDE SEQUENCE [LARGE SCALE GENOMIC DNA]</scope>
    <source>
        <strain evidence="2">SYSU2018</strain>
    </source>
</reference>
<evidence type="ECO:0000256" key="1">
    <source>
        <dbReference type="SAM" id="MobiDB-lite"/>
    </source>
</evidence>
<dbReference type="AlphaFoldDB" id="A0ABD2NFC3"/>
<protein>
    <recommendedName>
        <fullName evidence="4">Plus3 domain-containing protein</fullName>
    </recommendedName>
</protein>
<feature type="compositionally biased region" description="Polar residues" evidence="1">
    <location>
        <begin position="38"/>
        <end position="47"/>
    </location>
</feature>
<evidence type="ECO:0008006" key="4">
    <source>
        <dbReference type="Google" id="ProtNLM"/>
    </source>
</evidence>
<feature type="region of interest" description="Disordered" evidence="1">
    <location>
        <begin position="35"/>
        <end position="76"/>
    </location>
</feature>
<organism evidence="2 3">
    <name type="scientific">Cryptolaemus montrouzieri</name>
    <dbReference type="NCBI Taxonomy" id="559131"/>
    <lineage>
        <taxon>Eukaryota</taxon>
        <taxon>Metazoa</taxon>
        <taxon>Ecdysozoa</taxon>
        <taxon>Arthropoda</taxon>
        <taxon>Hexapoda</taxon>
        <taxon>Insecta</taxon>
        <taxon>Pterygota</taxon>
        <taxon>Neoptera</taxon>
        <taxon>Endopterygota</taxon>
        <taxon>Coleoptera</taxon>
        <taxon>Polyphaga</taxon>
        <taxon>Cucujiformia</taxon>
        <taxon>Coccinelloidea</taxon>
        <taxon>Coccinellidae</taxon>
        <taxon>Scymninae</taxon>
        <taxon>Scymnini</taxon>
        <taxon>Cryptolaemus</taxon>
    </lineage>
</organism>
<comment type="caution">
    <text evidence="2">The sequence shown here is derived from an EMBL/GenBank/DDBJ whole genome shotgun (WGS) entry which is preliminary data.</text>
</comment>
<feature type="non-terminal residue" evidence="2">
    <location>
        <position position="1"/>
    </location>
</feature>
<evidence type="ECO:0000313" key="3">
    <source>
        <dbReference type="Proteomes" id="UP001516400"/>
    </source>
</evidence>
<proteinExistence type="predicted"/>
<gene>
    <name evidence="2" type="ORF">HHI36_012655</name>
</gene>